<dbReference type="RefSeq" id="XP_030077308.1">
    <property type="nucleotide sequence ID" value="XM_030221448.1"/>
</dbReference>
<accession>A0A6P7ZHU5</accession>
<keyword evidence="4" id="KW-0472">Membrane</keyword>
<keyword evidence="3 6" id="KW-0732">Signal</keyword>
<dbReference type="GO" id="GO:0005886">
    <property type="term" value="C:plasma membrane"/>
    <property type="evidence" value="ECO:0007669"/>
    <property type="project" value="UniProtKB-SubCell"/>
</dbReference>
<dbReference type="Pfam" id="PF00087">
    <property type="entry name" value="Toxin_TOLIP"/>
    <property type="match status" value="1"/>
</dbReference>
<feature type="domain" description="UPAR/Ly6" evidence="7">
    <location>
        <begin position="21"/>
        <end position="102"/>
    </location>
</feature>
<evidence type="ECO:0000256" key="2">
    <source>
        <dbReference type="ARBA" id="ARBA00022475"/>
    </source>
</evidence>
<keyword evidence="2" id="KW-1003">Cell membrane</keyword>
<dbReference type="InterPro" id="IPR045860">
    <property type="entry name" value="Snake_toxin-like_sf"/>
</dbReference>
<comment type="subcellular location">
    <subcellularLocation>
        <location evidence="1">Cell membrane</location>
    </subcellularLocation>
</comment>
<reference evidence="9" key="1">
    <citation type="submission" date="2025-08" db="UniProtKB">
        <authorList>
            <consortium name="RefSeq"/>
        </authorList>
    </citation>
    <scope>IDENTIFICATION</scope>
</reference>
<keyword evidence="5" id="KW-0325">Glycoprotein</keyword>
<dbReference type="GeneID" id="115481956"/>
<evidence type="ECO:0000256" key="5">
    <source>
        <dbReference type="ARBA" id="ARBA00023180"/>
    </source>
</evidence>
<dbReference type="AlphaFoldDB" id="A0A6P7ZHU5"/>
<feature type="signal peptide" evidence="6">
    <location>
        <begin position="1"/>
        <end position="20"/>
    </location>
</feature>
<dbReference type="SMART" id="SM00134">
    <property type="entry name" value="LU"/>
    <property type="match status" value="1"/>
</dbReference>
<dbReference type="InParanoid" id="A0A6P7ZHU5"/>
<evidence type="ECO:0000256" key="6">
    <source>
        <dbReference type="SAM" id="SignalP"/>
    </source>
</evidence>
<evidence type="ECO:0000256" key="4">
    <source>
        <dbReference type="ARBA" id="ARBA00023136"/>
    </source>
</evidence>
<feature type="chain" id="PRO_5027672404" evidence="6">
    <location>
        <begin position="21"/>
        <end position="122"/>
    </location>
</feature>
<dbReference type="SUPFAM" id="SSF57302">
    <property type="entry name" value="Snake toxin-like"/>
    <property type="match status" value="1"/>
</dbReference>
<evidence type="ECO:0000259" key="7">
    <source>
        <dbReference type="SMART" id="SM00134"/>
    </source>
</evidence>
<protein>
    <submittedName>
        <fullName evidence="9">CD59 glycoprotein-like</fullName>
    </submittedName>
</protein>
<proteinExistence type="predicted"/>
<dbReference type="Gene3D" id="2.10.60.10">
    <property type="entry name" value="CD59"/>
    <property type="match status" value="1"/>
</dbReference>
<evidence type="ECO:0000256" key="1">
    <source>
        <dbReference type="ARBA" id="ARBA00004236"/>
    </source>
</evidence>
<evidence type="ECO:0000256" key="3">
    <source>
        <dbReference type="ARBA" id="ARBA00022729"/>
    </source>
</evidence>
<dbReference type="InterPro" id="IPR016054">
    <property type="entry name" value="LY6_UPA_recep-like"/>
</dbReference>
<sequence>MKHLLLAVFLAAGLCNVSTALECHFCTHSKNDEECNKGIIPCGQNKNSCIVSINVENGLLSKGCAHLSDCALASKHMKSKCCDVDLCNAKLKVNNSSMVTQSNLFLLLGAVVALLHEMVPRT</sequence>
<gene>
    <name evidence="9" type="primary">LOC115481956</name>
</gene>
<organism evidence="8 9">
    <name type="scientific">Microcaecilia unicolor</name>
    <dbReference type="NCBI Taxonomy" id="1415580"/>
    <lineage>
        <taxon>Eukaryota</taxon>
        <taxon>Metazoa</taxon>
        <taxon>Chordata</taxon>
        <taxon>Craniata</taxon>
        <taxon>Vertebrata</taxon>
        <taxon>Euteleostomi</taxon>
        <taxon>Amphibia</taxon>
        <taxon>Gymnophiona</taxon>
        <taxon>Siphonopidae</taxon>
        <taxon>Microcaecilia</taxon>
    </lineage>
</organism>
<dbReference type="InterPro" id="IPR035076">
    <property type="entry name" value="Toxin/TOLIP"/>
</dbReference>
<dbReference type="Proteomes" id="UP000515156">
    <property type="component" value="Chromosome 12"/>
</dbReference>
<keyword evidence="8" id="KW-1185">Reference proteome</keyword>
<evidence type="ECO:0000313" key="8">
    <source>
        <dbReference type="Proteomes" id="UP000515156"/>
    </source>
</evidence>
<name>A0A6P7ZHU5_9AMPH</name>
<dbReference type="OrthoDB" id="10363600at2759"/>
<evidence type="ECO:0000313" key="9">
    <source>
        <dbReference type="RefSeq" id="XP_030077308.1"/>
    </source>
</evidence>
<dbReference type="KEGG" id="muo:115481956"/>